<dbReference type="Gene3D" id="3.40.50.300">
    <property type="entry name" value="P-loop containing nucleotide triphosphate hydrolases"/>
    <property type="match status" value="2"/>
</dbReference>
<dbReference type="EMBL" id="FNBE01000003">
    <property type="protein sequence ID" value="SDF08683.1"/>
    <property type="molecule type" value="Genomic_DNA"/>
</dbReference>
<dbReference type="Pfam" id="PF13514">
    <property type="entry name" value="AAA_27"/>
    <property type="match status" value="1"/>
</dbReference>
<accession>A0A1G7I7W0</accession>
<dbReference type="STRING" id="366584.SAMN05216377_103229"/>
<dbReference type="OrthoDB" id="3177877at2"/>
<evidence type="ECO:0000256" key="2">
    <source>
        <dbReference type="SAM" id="MobiDB-lite"/>
    </source>
</evidence>
<feature type="region of interest" description="Disordered" evidence="2">
    <location>
        <begin position="541"/>
        <end position="562"/>
    </location>
</feature>
<evidence type="ECO:0000313" key="4">
    <source>
        <dbReference type="EMBL" id="SDF08683.1"/>
    </source>
</evidence>
<evidence type="ECO:0000256" key="1">
    <source>
        <dbReference type="SAM" id="Coils"/>
    </source>
</evidence>
<feature type="coiled-coil region" evidence="1">
    <location>
        <begin position="1206"/>
        <end position="1233"/>
    </location>
</feature>
<dbReference type="SUPFAM" id="SSF141571">
    <property type="entry name" value="Pentapeptide repeat-like"/>
    <property type="match status" value="1"/>
</dbReference>
<evidence type="ECO:0000259" key="3">
    <source>
        <dbReference type="Pfam" id="PF13514"/>
    </source>
</evidence>
<protein>
    <submittedName>
        <fullName evidence="4">AAA domain-containing protein</fullName>
    </submittedName>
</protein>
<feature type="coiled-coil region" evidence="1">
    <location>
        <begin position="1045"/>
        <end position="1079"/>
    </location>
</feature>
<dbReference type="RefSeq" id="WP_093078054.1">
    <property type="nucleotide sequence ID" value="NZ_FNBE01000003.1"/>
</dbReference>
<dbReference type="PANTHER" id="PTHR41259:SF1">
    <property type="entry name" value="DOUBLE-STRAND BREAK REPAIR RAD50 ATPASE, PUTATIVE-RELATED"/>
    <property type="match status" value="1"/>
</dbReference>
<keyword evidence="1" id="KW-0175">Coiled coil</keyword>
<feature type="compositionally biased region" description="Basic and acidic residues" evidence="2">
    <location>
        <begin position="604"/>
        <end position="613"/>
    </location>
</feature>
<reference evidence="4 5" key="1">
    <citation type="submission" date="2016-10" db="EMBL/GenBank/DDBJ databases">
        <authorList>
            <person name="de Groot N.N."/>
        </authorList>
    </citation>
    <scope>NUCLEOTIDE SEQUENCE [LARGE SCALE GENOMIC DNA]</scope>
    <source>
        <strain evidence="4 5">CGMCC 4.3143</strain>
    </source>
</reference>
<feature type="coiled-coil region" evidence="1">
    <location>
        <begin position="375"/>
        <end position="402"/>
    </location>
</feature>
<gene>
    <name evidence="4" type="ORF">SAMN05216377_103229</name>
</gene>
<dbReference type="InterPro" id="IPR038734">
    <property type="entry name" value="YhaN_AAA"/>
</dbReference>
<feature type="domain" description="YhaN AAA" evidence="3">
    <location>
        <begin position="1"/>
        <end position="194"/>
    </location>
</feature>
<dbReference type="InterPro" id="IPR001646">
    <property type="entry name" value="5peptide_repeat"/>
</dbReference>
<organism evidence="4 5">
    <name type="scientific">Pseudonocardia oroxyli</name>
    <dbReference type="NCBI Taxonomy" id="366584"/>
    <lineage>
        <taxon>Bacteria</taxon>
        <taxon>Bacillati</taxon>
        <taxon>Actinomycetota</taxon>
        <taxon>Actinomycetes</taxon>
        <taxon>Pseudonocardiales</taxon>
        <taxon>Pseudonocardiaceae</taxon>
        <taxon>Pseudonocardia</taxon>
    </lineage>
</organism>
<sequence length="1428" mass="150518">MRITGLTLERYGTHEGRLLALGPGLTLVTGPNEAGKSTLLDAVSDLLWGFPRPVRHAYAASPARLAIAAEIALEDTELEVRRTTRGLFGPEGTAVEAPWGPGGAHARRTWAQSFGLGHQALREGGARLCEGGGELAELVFTARSGRDVRAVLAELDDEADRLYKEHRNASTVELRRAISAYEHVDAAMAEQMSRAGDVAALAEEIERLERRAAGLARDREAADRAGVEAQQRLRAYSAARSVARRRAELAALAASGVVLDAARLAEFDTARSARDAAEAALDELEARLRDLRAERAEIRVEDALTADAERIRVLDGERQTREAESARLADLRAESAARAREAEELVERIEPGVDARVLRRRLEQLTVPADRASDLAALGEEVERAQAAAERAAEAHRQARRTVREAAEGTAGPDSAAVARVVEAHRAVRAAGSAATLRREALREAADASLRATRALTGTALPPPDERHADSDLVSEGAARTAVLPGAVLSDAVLPGAVLSGAVLPGAVLSGAVLPGAVPPTGAVPEPPAAARIAAHRTALRQAAEADGQARREAHRATRRRDAARAALDRLVADGAPADPAALAAARAARDAAVDTLLAAARESTAHPTREIHSPGGERSIPDPSAPRERITAQPAPKIHSPGEEGSIPDPSAPRERITAHPAPEIHSPGAGGSISDRPAPGEWITVPDGSAAPRRTADPASAASPNLEIHSSEDARSLPDPSAPQERITTQPTPKIHGPGAERSISDRPAPEEWITAAHGSATPAPRLPQASAASPSPEIHSSEDARSLPDPSAPHGRITAQSAPEIHGPGADGSTPDRPTPHERITSLAEAAIAVERAVREADRLADGMITAADRMAELTRARAELTATEEELAAAERAAEAAAVARAEARERWTALWADVPAPHPDEADTVRAALLAARTALAERDHALARARDLVADEQAQARTLAAALEAAGRPRPGADLDALLHAAADLEAEADAARDRRTVLARLRADAERAAAEADARRHDLDQVLVRWRHALRAAGEPGDLGPGAWRMRREVLAAAVRAEADARGLAAEAKRLAARVSAHEKAVAALAERHLGAPASPAVALPELTERVREAAAAAVSARHVDALLEQTESEARRVRREAAAARGRLDRLAVELWLTSTPEEGGLDAAAERGREAVRISAEEQTALALLRTAAPDLDADELVAASETAEESGLAADLDQARATAAALSQEAAELYEQLGRLRDRRRVLEGADGAAVLHAEAQEHLARAAEAAERYVVVHLQRETLRRELEGYERRHSSPLLEEAGGLLARLTGGRFTALRPGGTGESRTLVAVRADGEELGPERLSEGTADQVFLALRLAGIRQLQAERRAAGLPVVPVVLDDVLMTFDDARAAAALAVLAELAADWQVLLFSHHDHLAALAGDATVIDLGAPAPLLAS</sequence>
<dbReference type="PANTHER" id="PTHR41259">
    <property type="entry name" value="DOUBLE-STRAND BREAK REPAIR RAD50 ATPASE, PUTATIVE-RELATED"/>
    <property type="match status" value="1"/>
</dbReference>
<feature type="region of interest" description="Disordered" evidence="2">
    <location>
        <begin position="601"/>
        <end position="824"/>
    </location>
</feature>
<keyword evidence="5" id="KW-1185">Reference proteome</keyword>
<proteinExistence type="predicted"/>
<name>A0A1G7I7W0_PSEOR</name>
<dbReference type="Pfam" id="PF00805">
    <property type="entry name" value="Pentapeptide"/>
    <property type="match status" value="1"/>
</dbReference>
<feature type="coiled-coil region" evidence="1">
    <location>
        <begin position="854"/>
        <end position="895"/>
    </location>
</feature>
<dbReference type="SUPFAM" id="SSF52540">
    <property type="entry name" value="P-loop containing nucleoside triphosphate hydrolases"/>
    <property type="match status" value="1"/>
</dbReference>
<feature type="coiled-coil region" evidence="1">
    <location>
        <begin position="198"/>
        <end position="225"/>
    </location>
</feature>
<evidence type="ECO:0000313" key="5">
    <source>
        <dbReference type="Proteomes" id="UP000198967"/>
    </source>
</evidence>
<feature type="compositionally biased region" description="Basic and acidic residues" evidence="2">
    <location>
        <begin position="548"/>
        <end position="562"/>
    </location>
</feature>
<dbReference type="InterPro" id="IPR027417">
    <property type="entry name" value="P-loop_NTPase"/>
</dbReference>
<feature type="coiled-coil region" evidence="1">
    <location>
        <begin position="965"/>
        <end position="992"/>
    </location>
</feature>
<feature type="coiled-coil region" evidence="1">
    <location>
        <begin position="267"/>
        <end position="348"/>
    </location>
</feature>
<feature type="coiled-coil region" evidence="1">
    <location>
        <begin position="1108"/>
        <end position="1142"/>
    </location>
</feature>
<dbReference type="Proteomes" id="UP000198967">
    <property type="component" value="Unassembled WGS sequence"/>
</dbReference>